<dbReference type="AlphaFoldDB" id="A0A081AJ70"/>
<reference evidence="2 3" key="1">
    <citation type="submission" date="2013-11" db="EMBL/GenBank/DDBJ databases">
        <title>The Genome Sequence of Phytophthora parasitica P1976.</title>
        <authorList>
            <consortium name="The Broad Institute Genomics Platform"/>
            <person name="Russ C."/>
            <person name="Tyler B."/>
            <person name="Panabieres F."/>
            <person name="Shan W."/>
            <person name="Tripathy S."/>
            <person name="Grunwald N."/>
            <person name="Machado M."/>
            <person name="Johnson C.S."/>
            <person name="Walker B."/>
            <person name="Young S."/>
            <person name="Zeng Q."/>
            <person name="Gargeya S."/>
            <person name="Fitzgerald M."/>
            <person name="Haas B."/>
            <person name="Abouelleil A."/>
            <person name="Allen A.W."/>
            <person name="Alvarado L."/>
            <person name="Arachchi H.M."/>
            <person name="Berlin A.M."/>
            <person name="Chapman S.B."/>
            <person name="Gainer-Dewar J."/>
            <person name="Goldberg J."/>
            <person name="Griggs A."/>
            <person name="Gujja S."/>
            <person name="Hansen M."/>
            <person name="Howarth C."/>
            <person name="Imamovic A."/>
            <person name="Ireland A."/>
            <person name="Larimer J."/>
            <person name="McCowan C."/>
            <person name="Murphy C."/>
            <person name="Pearson M."/>
            <person name="Poon T.W."/>
            <person name="Priest M."/>
            <person name="Roberts A."/>
            <person name="Saif S."/>
            <person name="Shea T."/>
            <person name="Sisk P."/>
            <person name="Sykes S."/>
            <person name="Wortman J."/>
            <person name="Nusbaum C."/>
            <person name="Birren B."/>
        </authorList>
    </citation>
    <scope>NUCLEOTIDE SEQUENCE [LARGE SCALE GENOMIC DNA]</scope>
    <source>
        <strain evidence="2 3">P1976</strain>
    </source>
</reference>
<dbReference type="EMBL" id="ANJA01001160">
    <property type="protein sequence ID" value="ETO78931.1"/>
    <property type="molecule type" value="Genomic_DNA"/>
</dbReference>
<dbReference type="Proteomes" id="UP000028582">
    <property type="component" value="Unassembled WGS sequence"/>
</dbReference>
<accession>A0A081AJ70</accession>
<proteinExistence type="predicted"/>
<evidence type="ECO:0000313" key="3">
    <source>
        <dbReference type="Proteomes" id="UP000028582"/>
    </source>
</evidence>
<keyword evidence="1" id="KW-0175">Coiled coil</keyword>
<sequence>MVTLEDLQAENQRLRSELKDRDHTITRLTEDNQRKDTRIGELMASLHAEQTQFVETHHRETTNLITSHHREKMMLINNLEEQLNRLVNLHEELVSQIQNR</sequence>
<comment type="caution">
    <text evidence="2">The sequence shown here is derived from an EMBL/GenBank/DDBJ whole genome shotgun (WGS) entry which is preliminary data.</text>
</comment>
<protein>
    <submittedName>
        <fullName evidence="2">Uncharacterized protein</fullName>
    </submittedName>
</protein>
<evidence type="ECO:0000313" key="2">
    <source>
        <dbReference type="EMBL" id="ETO78931.1"/>
    </source>
</evidence>
<evidence type="ECO:0000256" key="1">
    <source>
        <dbReference type="SAM" id="Coils"/>
    </source>
</evidence>
<gene>
    <name evidence="2" type="ORF">F444_06282</name>
</gene>
<feature type="coiled-coil region" evidence="1">
    <location>
        <begin position="69"/>
        <end position="99"/>
    </location>
</feature>
<name>A0A081AJ70_PHYNI</name>
<organism evidence="2 3">
    <name type="scientific">Phytophthora nicotianae P1976</name>
    <dbReference type="NCBI Taxonomy" id="1317066"/>
    <lineage>
        <taxon>Eukaryota</taxon>
        <taxon>Sar</taxon>
        <taxon>Stramenopiles</taxon>
        <taxon>Oomycota</taxon>
        <taxon>Peronosporomycetes</taxon>
        <taxon>Peronosporales</taxon>
        <taxon>Peronosporaceae</taxon>
        <taxon>Phytophthora</taxon>
    </lineage>
</organism>